<dbReference type="GO" id="GO:0003677">
    <property type="term" value="F:DNA binding"/>
    <property type="evidence" value="ECO:0007669"/>
    <property type="project" value="TreeGrafter"/>
</dbReference>
<evidence type="ECO:0000256" key="1">
    <source>
        <dbReference type="ARBA" id="ARBA00004123"/>
    </source>
</evidence>
<dbReference type="GO" id="GO:0006351">
    <property type="term" value="P:DNA-templated transcription"/>
    <property type="evidence" value="ECO:0007669"/>
    <property type="project" value="InterPro"/>
</dbReference>
<keyword evidence="5" id="KW-1185">Reference proteome</keyword>
<dbReference type="GO" id="GO:0017053">
    <property type="term" value="C:transcription repressor complex"/>
    <property type="evidence" value="ECO:0007669"/>
    <property type="project" value="InterPro"/>
</dbReference>
<dbReference type="InterPro" id="IPR033471">
    <property type="entry name" value="DIRP"/>
</dbReference>
<dbReference type="Pfam" id="PF06584">
    <property type="entry name" value="DIRP"/>
    <property type="match status" value="1"/>
</dbReference>
<accession>A0A915HJZ7</accession>
<evidence type="ECO:0000256" key="2">
    <source>
        <dbReference type="ARBA" id="ARBA00023242"/>
    </source>
</evidence>
<dbReference type="PANTHER" id="PTHR21689:SF2">
    <property type="entry name" value="PROTEIN LIN-9 HOMOLOG"/>
    <property type="match status" value="1"/>
</dbReference>
<evidence type="ECO:0000256" key="3">
    <source>
        <dbReference type="SAM" id="MobiDB-lite"/>
    </source>
</evidence>
<feature type="compositionally biased region" description="Polar residues" evidence="3">
    <location>
        <begin position="106"/>
        <end position="115"/>
    </location>
</feature>
<evidence type="ECO:0000259" key="4">
    <source>
        <dbReference type="SMART" id="SM01135"/>
    </source>
</evidence>
<organism evidence="5 6">
    <name type="scientific">Romanomermis culicivorax</name>
    <name type="common">Nematode worm</name>
    <dbReference type="NCBI Taxonomy" id="13658"/>
    <lineage>
        <taxon>Eukaryota</taxon>
        <taxon>Metazoa</taxon>
        <taxon>Ecdysozoa</taxon>
        <taxon>Nematoda</taxon>
        <taxon>Enoplea</taxon>
        <taxon>Dorylaimia</taxon>
        <taxon>Mermithida</taxon>
        <taxon>Mermithoidea</taxon>
        <taxon>Mermithidae</taxon>
        <taxon>Romanomermis</taxon>
    </lineage>
</organism>
<feature type="region of interest" description="Disordered" evidence="3">
    <location>
        <begin position="21"/>
        <end position="121"/>
    </location>
</feature>
<dbReference type="PROSITE" id="PS51257">
    <property type="entry name" value="PROKAR_LIPOPROTEIN"/>
    <property type="match status" value="1"/>
</dbReference>
<evidence type="ECO:0000313" key="6">
    <source>
        <dbReference type="WBParaSite" id="nRc.2.0.1.t02303-RA"/>
    </source>
</evidence>
<dbReference type="PANTHER" id="PTHR21689">
    <property type="entry name" value="LIN-9"/>
    <property type="match status" value="1"/>
</dbReference>
<dbReference type="GO" id="GO:0005654">
    <property type="term" value="C:nucleoplasm"/>
    <property type="evidence" value="ECO:0007669"/>
    <property type="project" value="TreeGrafter"/>
</dbReference>
<proteinExistence type="predicted"/>
<dbReference type="SMART" id="SM01135">
    <property type="entry name" value="DIRP"/>
    <property type="match status" value="1"/>
</dbReference>
<dbReference type="WBParaSite" id="nRc.2.0.1.t02303-RA">
    <property type="protein sequence ID" value="nRc.2.0.1.t02303-RA"/>
    <property type="gene ID" value="nRc.2.0.1.g02303"/>
</dbReference>
<evidence type="ECO:0000313" key="5">
    <source>
        <dbReference type="Proteomes" id="UP000887565"/>
    </source>
</evidence>
<dbReference type="GO" id="GO:0051726">
    <property type="term" value="P:regulation of cell cycle"/>
    <property type="evidence" value="ECO:0007669"/>
    <property type="project" value="TreeGrafter"/>
</dbReference>
<keyword evidence="2" id="KW-0539">Nucleus</keyword>
<name>A0A915HJZ7_ROMCU</name>
<feature type="compositionally biased region" description="Low complexity" evidence="3">
    <location>
        <begin position="28"/>
        <end position="43"/>
    </location>
</feature>
<protein>
    <submittedName>
        <fullName evidence="6">DIRP domain-containing protein</fullName>
    </submittedName>
</protein>
<dbReference type="Proteomes" id="UP000887565">
    <property type="component" value="Unplaced"/>
</dbReference>
<feature type="domain" description="DIRP" evidence="4">
    <location>
        <begin position="174"/>
        <end position="279"/>
    </location>
</feature>
<reference evidence="6" key="1">
    <citation type="submission" date="2022-11" db="UniProtKB">
        <authorList>
            <consortium name="WormBaseParasite"/>
        </authorList>
    </citation>
    <scope>IDENTIFICATION</scope>
</reference>
<sequence>MTESLRRTAELLLSFKNSAKSSEVYFPSTSSASCSDSSAGRQSIHAKKRLFLPATSNSKHQQSQSSTNTSPSTSAATSNTESETSDDEDNKCKSNDRRTSGDDRNFNQPKTSPSLHQYFPPNLPYEAEQFRRELYNKYGNPSVQLPGALRDSLRQLKNLLKLPKARRFVWSEFFYSDVDRELFLSDNDFRLCLRESFPALKARQMTKVEWQHIRRSIGKPRRCSQAFFDEERHILLQKRQRIRDIYKGTALSLEADLELPSKIPHPFVVGSRVVARIRLPKDGIFVGTVDAVMDGKYRIFFDKDILPPLVVDDSDLKSVDWSFNNLAPVSFFIEKNKAAQPLTFRLFILSYDL</sequence>
<feature type="compositionally biased region" description="Basic and acidic residues" evidence="3">
    <location>
        <begin position="90"/>
        <end position="105"/>
    </location>
</feature>
<dbReference type="GO" id="GO:0006357">
    <property type="term" value="P:regulation of transcription by RNA polymerase II"/>
    <property type="evidence" value="ECO:0007669"/>
    <property type="project" value="TreeGrafter"/>
</dbReference>
<comment type="subcellular location">
    <subcellularLocation>
        <location evidence="1">Nucleus</location>
    </subcellularLocation>
</comment>
<dbReference type="InterPro" id="IPR010561">
    <property type="entry name" value="LIN-9/ALY1"/>
</dbReference>
<feature type="compositionally biased region" description="Low complexity" evidence="3">
    <location>
        <begin position="55"/>
        <end position="82"/>
    </location>
</feature>
<dbReference type="AlphaFoldDB" id="A0A915HJZ7"/>